<gene>
    <name evidence="1" type="ORF">FWK35_00035134</name>
</gene>
<dbReference type="SUPFAM" id="SSF53383">
    <property type="entry name" value="PLP-dependent transferases"/>
    <property type="match status" value="1"/>
</dbReference>
<dbReference type="InterPro" id="IPR015424">
    <property type="entry name" value="PyrdxlP-dep_Trfase"/>
</dbReference>
<dbReference type="Proteomes" id="UP000478052">
    <property type="component" value="Unassembled WGS sequence"/>
</dbReference>
<evidence type="ECO:0000313" key="1">
    <source>
        <dbReference type="EMBL" id="KAF0713563.1"/>
    </source>
</evidence>
<dbReference type="OrthoDB" id="420046at2759"/>
<organism evidence="1 2">
    <name type="scientific">Aphis craccivora</name>
    <name type="common">Cowpea aphid</name>
    <dbReference type="NCBI Taxonomy" id="307492"/>
    <lineage>
        <taxon>Eukaryota</taxon>
        <taxon>Metazoa</taxon>
        <taxon>Ecdysozoa</taxon>
        <taxon>Arthropoda</taxon>
        <taxon>Hexapoda</taxon>
        <taxon>Insecta</taxon>
        <taxon>Pterygota</taxon>
        <taxon>Neoptera</taxon>
        <taxon>Paraneoptera</taxon>
        <taxon>Hemiptera</taxon>
        <taxon>Sternorrhyncha</taxon>
        <taxon>Aphidomorpha</taxon>
        <taxon>Aphidoidea</taxon>
        <taxon>Aphididae</taxon>
        <taxon>Aphidini</taxon>
        <taxon>Aphis</taxon>
        <taxon>Aphis</taxon>
    </lineage>
</organism>
<dbReference type="Gene3D" id="3.90.1150.10">
    <property type="entry name" value="Aspartate Aminotransferase, domain 1"/>
    <property type="match status" value="1"/>
</dbReference>
<reference evidence="1 2" key="1">
    <citation type="submission" date="2019-08" db="EMBL/GenBank/DDBJ databases">
        <title>Whole genome of Aphis craccivora.</title>
        <authorList>
            <person name="Voronova N.V."/>
            <person name="Shulinski R.S."/>
            <person name="Bandarenka Y.V."/>
            <person name="Zhorov D.G."/>
            <person name="Warner D."/>
        </authorList>
    </citation>
    <scope>NUCLEOTIDE SEQUENCE [LARGE SCALE GENOMIC DNA]</scope>
    <source>
        <strain evidence="1">180601</strain>
        <tissue evidence="1">Whole Body</tissue>
    </source>
</reference>
<name>A0A6G0VY17_APHCR</name>
<accession>A0A6G0VY17</accession>
<proteinExistence type="predicted"/>
<dbReference type="EMBL" id="VUJU01010631">
    <property type="protein sequence ID" value="KAF0713563.1"/>
    <property type="molecule type" value="Genomic_DNA"/>
</dbReference>
<comment type="caution">
    <text evidence="1">The sequence shown here is derived from an EMBL/GenBank/DDBJ whole genome shotgun (WGS) entry which is preliminary data.</text>
</comment>
<sequence length="129" mass="14350">MTWVKNLANNYGIVLRVGCFCNPGACQAHLGHTDQELRRNQEVIGHVCGDHIDLIDNRPTGSVRVSFGYPSGESDADTLYNLLVEQFWQNNPMAPIDRPQISIDDAQIVDVHPPPTPPQKPLLKSCNFT</sequence>
<protein>
    <submittedName>
        <fullName evidence="1">Molybdenum cofactor sulfurase 3</fullName>
    </submittedName>
</protein>
<dbReference type="InterPro" id="IPR015422">
    <property type="entry name" value="PyrdxlP-dep_Trfase_small"/>
</dbReference>
<keyword evidence="2" id="KW-1185">Reference proteome</keyword>
<dbReference type="AlphaFoldDB" id="A0A6G0VY17"/>
<evidence type="ECO:0000313" key="2">
    <source>
        <dbReference type="Proteomes" id="UP000478052"/>
    </source>
</evidence>